<dbReference type="SUPFAM" id="SSF47769">
    <property type="entry name" value="SAM/Pointed domain"/>
    <property type="match status" value="1"/>
</dbReference>
<dbReference type="InterPro" id="IPR045221">
    <property type="entry name" value="Sphingomyelin_synth-like"/>
</dbReference>
<dbReference type="Gene3D" id="1.10.150.50">
    <property type="entry name" value="Transcription Factor, Ets-1"/>
    <property type="match status" value="1"/>
</dbReference>
<dbReference type="GO" id="GO:0005789">
    <property type="term" value="C:endoplasmic reticulum membrane"/>
    <property type="evidence" value="ECO:0007669"/>
    <property type="project" value="TreeGrafter"/>
</dbReference>
<feature type="domain" description="SAM" evidence="10">
    <location>
        <begin position="42"/>
        <end position="108"/>
    </location>
</feature>
<evidence type="ECO:0000256" key="7">
    <source>
        <dbReference type="ARBA" id="ARBA00023098"/>
    </source>
</evidence>
<evidence type="ECO:0000256" key="5">
    <source>
        <dbReference type="ARBA" id="ARBA00022919"/>
    </source>
</evidence>
<comment type="similarity">
    <text evidence="2">Belongs to the sphingomyelin synthase family.</text>
</comment>
<evidence type="ECO:0000256" key="8">
    <source>
        <dbReference type="ARBA" id="ARBA00023136"/>
    </source>
</evidence>
<sequence length="447" mass="51484">MTCASHRNGLSTSWRRGLADESALNIGDIPADTINPPSVSLWETVDVKKWMKTNNLNEYIDKFCTENEIDGLTLLLMKEDDLKNQPLSIVTLRDVKRLWYHIRLLQCSEVNFYNLLSIPNEKFSNTLISSSKTDLAQNAQHNKENHSTLIPSNFLDTKTHSTHSIRRTKSNQNVYCTMCGGEKQKTFFSFVYAFLSCLWTSYIMAVVHDRVPDTTKSVLLRRFFALTGTIFFLRSITMLVTSLSVPGPHLECTPFTYGTFHERFTRGLEIFLLQGLSIKGVRTCGDYMFSGHTVILTLLNHCITEYTTSDFYVIHLMSWICNIFGMFLILAAHEHYSIDVFIAFFLTSRLFLYYHSLANNLALTQNDTRLSIWFPMFSYFEKNVKCIIPNVFRIPYPFSKLISSENITEENDGDENNKRTGSEVNERTLSHSDKYCNNPNCCTRKTK</sequence>
<dbReference type="GO" id="GO:0046513">
    <property type="term" value="P:ceramide biosynthetic process"/>
    <property type="evidence" value="ECO:0007669"/>
    <property type="project" value="TreeGrafter"/>
</dbReference>
<evidence type="ECO:0000313" key="11">
    <source>
        <dbReference type="EMBL" id="CAF0875457.1"/>
    </source>
</evidence>
<feature type="transmembrane region" description="Helical" evidence="9">
    <location>
        <begin position="338"/>
        <end position="356"/>
    </location>
</feature>
<dbReference type="PANTHER" id="PTHR21290">
    <property type="entry name" value="SPHINGOMYELIN SYNTHETASE"/>
    <property type="match status" value="1"/>
</dbReference>
<dbReference type="EMBL" id="CAJOBC010001190">
    <property type="protein sequence ID" value="CAF3662358.1"/>
    <property type="molecule type" value="Genomic_DNA"/>
</dbReference>
<keyword evidence="4 9" id="KW-0812">Transmembrane</keyword>
<accession>A0A813Y4P2</accession>
<dbReference type="InterPro" id="IPR013761">
    <property type="entry name" value="SAM/pointed_sf"/>
</dbReference>
<keyword evidence="13" id="KW-1185">Reference proteome</keyword>
<dbReference type="OrthoDB" id="422827at2759"/>
<evidence type="ECO:0000256" key="6">
    <source>
        <dbReference type="ARBA" id="ARBA00022989"/>
    </source>
</evidence>
<protein>
    <recommendedName>
        <fullName evidence="10">SAM domain-containing protein</fullName>
    </recommendedName>
</protein>
<dbReference type="GO" id="GO:0000139">
    <property type="term" value="C:Golgi membrane"/>
    <property type="evidence" value="ECO:0007669"/>
    <property type="project" value="TreeGrafter"/>
</dbReference>
<keyword evidence="6 9" id="KW-1133">Transmembrane helix</keyword>
<keyword evidence="5" id="KW-0746">Sphingolipid metabolism</keyword>
<dbReference type="PANTHER" id="PTHR21290:SF25">
    <property type="entry name" value="SPHINGOMYELIN SYNTHASE-RELATED PROTEIN 1"/>
    <property type="match status" value="1"/>
</dbReference>
<feature type="transmembrane region" description="Helical" evidence="9">
    <location>
        <begin position="311"/>
        <end position="331"/>
    </location>
</feature>
<dbReference type="GO" id="GO:0033188">
    <property type="term" value="F:sphingomyelin synthase activity"/>
    <property type="evidence" value="ECO:0007669"/>
    <property type="project" value="TreeGrafter"/>
</dbReference>
<dbReference type="InterPro" id="IPR025749">
    <property type="entry name" value="Sphingomyelin_synth-like_dom"/>
</dbReference>
<gene>
    <name evidence="11" type="ORF">GPM918_LOCUS7325</name>
    <name evidence="12" type="ORF">SRO942_LOCUS7325</name>
</gene>
<evidence type="ECO:0000256" key="3">
    <source>
        <dbReference type="ARBA" id="ARBA00022679"/>
    </source>
</evidence>
<proteinExistence type="inferred from homology"/>
<evidence type="ECO:0000259" key="10">
    <source>
        <dbReference type="PROSITE" id="PS50105"/>
    </source>
</evidence>
<name>A0A813Y4P2_9BILA</name>
<reference evidence="11" key="1">
    <citation type="submission" date="2021-02" db="EMBL/GenBank/DDBJ databases">
        <authorList>
            <person name="Nowell W R."/>
        </authorList>
    </citation>
    <scope>NUCLEOTIDE SEQUENCE</scope>
</reference>
<feature type="transmembrane region" description="Helical" evidence="9">
    <location>
        <begin position="187"/>
        <end position="207"/>
    </location>
</feature>
<dbReference type="Proteomes" id="UP000663829">
    <property type="component" value="Unassembled WGS sequence"/>
</dbReference>
<dbReference type="Proteomes" id="UP000681722">
    <property type="component" value="Unassembled WGS sequence"/>
</dbReference>
<dbReference type="AlphaFoldDB" id="A0A813Y4P2"/>
<dbReference type="EMBL" id="CAJNOQ010001190">
    <property type="protein sequence ID" value="CAF0875457.1"/>
    <property type="molecule type" value="Genomic_DNA"/>
</dbReference>
<dbReference type="InterPro" id="IPR001660">
    <property type="entry name" value="SAM"/>
</dbReference>
<evidence type="ECO:0000313" key="12">
    <source>
        <dbReference type="EMBL" id="CAF3662358.1"/>
    </source>
</evidence>
<evidence type="ECO:0000256" key="9">
    <source>
        <dbReference type="SAM" id="Phobius"/>
    </source>
</evidence>
<evidence type="ECO:0000256" key="1">
    <source>
        <dbReference type="ARBA" id="ARBA00004141"/>
    </source>
</evidence>
<evidence type="ECO:0000313" key="13">
    <source>
        <dbReference type="Proteomes" id="UP000663829"/>
    </source>
</evidence>
<dbReference type="GO" id="GO:0047493">
    <property type="term" value="F:ceramide cholinephosphotransferase activity"/>
    <property type="evidence" value="ECO:0007669"/>
    <property type="project" value="TreeGrafter"/>
</dbReference>
<dbReference type="PROSITE" id="PS50105">
    <property type="entry name" value="SAM_DOMAIN"/>
    <property type="match status" value="1"/>
</dbReference>
<keyword evidence="7" id="KW-0443">Lipid metabolism</keyword>
<organism evidence="11 13">
    <name type="scientific">Didymodactylos carnosus</name>
    <dbReference type="NCBI Taxonomy" id="1234261"/>
    <lineage>
        <taxon>Eukaryota</taxon>
        <taxon>Metazoa</taxon>
        <taxon>Spiralia</taxon>
        <taxon>Gnathifera</taxon>
        <taxon>Rotifera</taxon>
        <taxon>Eurotatoria</taxon>
        <taxon>Bdelloidea</taxon>
        <taxon>Philodinida</taxon>
        <taxon>Philodinidae</taxon>
        <taxon>Didymodactylos</taxon>
    </lineage>
</organism>
<comment type="subcellular location">
    <subcellularLocation>
        <location evidence="1">Membrane</location>
        <topology evidence="1">Multi-pass membrane protein</topology>
    </subcellularLocation>
</comment>
<dbReference type="Pfam" id="PF14360">
    <property type="entry name" value="PAP2_C"/>
    <property type="match status" value="1"/>
</dbReference>
<feature type="transmembrane region" description="Helical" evidence="9">
    <location>
        <begin position="219"/>
        <end position="240"/>
    </location>
</feature>
<dbReference type="GO" id="GO:0005886">
    <property type="term" value="C:plasma membrane"/>
    <property type="evidence" value="ECO:0007669"/>
    <property type="project" value="TreeGrafter"/>
</dbReference>
<keyword evidence="3" id="KW-0808">Transferase</keyword>
<comment type="caution">
    <text evidence="11">The sequence shown here is derived from an EMBL/GenBank/DDBJ whole genome shotgun (WGS) entry which is preliminary data.</text>
</comment>
<keyword evidence="8 9" id="KW-0472">Membrane</keyword>
<dbReference type="Pfam" id="PF00536">
    <property type="entry name" value="SAM_1"/>
    <property type="match status" value="1"/>
</dbReference>
<evidence type="ECO:0000256" key="2">
    <source>
        <dbReference type="ARBA" id="ARBA00005441"/>
    </source>
</evidence>
<evidence type="ECO:0000256" key="4">
    <source>
        <dbReference type="ARBA" id="ARBA00022692"/>
    </source>
</evidence>